<proteinExistence type="predicted"/>
<comment type="caution">
    <text evidence="1">The sequence shown here is derived from an EMBL/GenBank/DDBJ whole genome shotgun (WGS) entry which is preliminary data.</text>
</comment>
<accession>A0ABP0J148</accession>
<dbReference type="EMBL" id="CAXAMN010004136">
    <property type="protein sequence ID" value="CAK9007974.1"/>
    <property type="molecule type" value="Genomic_DNA"/>
</dbReference>
<name>A0ABP0J148_9DINO</name>
<evidence type="ECO:0000313" key="1">
    <source>
        <dbReference type="EMBL" id="CAK9007974.1"/>
    </source>
</evidence>
<dbReference type="PANTHER" id="PTHR21178:SF8">
    <property type="entry name" value="CILIA- AND FLAGELLA-ASSOCIATED PROTEIN 61"/>
    <property type="match status" value="1"/>
</dbReference>
<keyword evidence="2" id="KW-1185">Reference proteome</keyword>
<organism evidence="1 2">
    <name type="scientific">Durusdinium trenchii</name>
    <dbReference type="NCBI Taxonomy" id="1381693"/>
    <lineage>
        <taxon>Eukaryota</taxon>
        <taxon>Sar</taxon>
        <taxon>Alveolata</taxon>
        <taxon>Dinophyceae</taxon>
        <taxon>Suessiales</taxon>
        <taxon>Symbiodiniaceae</taxon>
        <taxon>Durusdinium</taxon>
    </lineage>
</organism>
<dbReference type="PANTHER" id="PTHR21178">
    <property type="entry name" value="CILIA- AND FLAGELLA-ASSOCIATED PROTEIN 61"/>
    <property type="match status" value="1"/>
</dbReference>
<dbReference type="Proteomes" id="UP001642484">
    <property type="component" value="Unassembled WGS sequence"/>
</dbReference>
<dbReference type="InterPro" id="IPR038884">
    <property type="entry name" value="CFAP61"/>
</dbReference>
<evidence type="ECO:0000313" key="2">
    <source>
        <dbReference type="Proteomes" id="UP001642484"/>
    </source>
</evidence>
<reference evidence="1 2" key="1">
    <citation type="submission" date="2024-02" db="EMBL/GenBank/DDBJ databases">
        <authorList>
            <person name="Chen Y."/>
            <person name="Shah S."/>
            <person name="Dougan E. K."/>
            <person name="Thang M."/>
            <person name="Chan C."/>
        </authorList>
    </citation>
    <scope>NUCLEOTIDE SEQUENCE [LARGE SCALE GENOMIC DNA]</scope>
</reference>
<sequence length="245" mass="27121">MHTGQRLPVDDAEPIANGRYSDFCFPRWTPHHSFAPPTAIAVHREGLRPLTERLLRGAGLGCFVPGLLQPQGDEVEKKIHHILETMGLKDRDRRRAVYEGYRLLGIQQCTRGRLKGLVFEDHNGGAVVPLPPEDTAEREQEKRTGFPAPEAARAPMGILEDFGASPSNLPQKLLACRICITADAVNVDPDIFNSVHGNGLVYDGRLIVDHHFGTTDPGIYGAGSLCEFSRRFQRQNSCAWQCCSL</sequence>
<gene>
    <name evidence="1" type="ORF">CCMP2556_LOCUS9070</name>
</gene>
<protein>
    <submittedName>
        <fullName evidence="1">Uncharacterized protein</fullName>
    </submittedName>
</protein>